<dbReference type="EMBL" id="FNWO01000001">
    <property type="protein sequence ID" value="SEH26216.1"/>
    <property type="molecule type" value="Genomic_DNA"/>
</dbReference>
<dbReference type="RefSeq" id="WP_074765001.1">
    <property type="nucleotide sequence ID" value="NZ_FNWO01000001.1"/>
</dbReference>
<dbReference type="HAMAP" id="MF_00443">
    <property type="entry name" value="ThiG"/>
    <property type="match status" value="1"/>
</dbReference>
<dbReference type="GO" id="GO:0005737">
    <property type="term" value="C:cytoplasm"/>
    <property type="evidence" value="ECO:0007669"/>
    <property type="project" value="UniProtKB-SubCell"/>
</dbReference>
<evidence type="ECO:0000259" key="9">
    <source>
        <dbReference type="Pfam" id="PF05690"/>
    </source>
</evidence>
<dbReference type="InterPro" id="IPR033983">
    <property type="entry name" value="Thiazole_synthase_ThiG"/>
</dbReference>
<dbReference type="Gene3D" id="3.10.20.30">
    <property type="match status" value="1"/>
</dbReference>
<feature type="binding site" evidence="8">
    <location>
        <begin position="258"/>
        <end position="259"/>
    </location>
    <ligand>
        <name>1-deoxy-D-xylulose 5-phosphate</name>
        <dbReference type="ChEBI" id="CHEBI:57792"/>
    </ligand>
</feature>
<dbReference type="SUPFAM" id="SSF54285">
    <property type="entry name" value="MoaD/ThiS"/>
    <property type="match status" value="1"/>
</dbReference>
<dbReference type="InterPro" id="IPR013785">
    <property type="entry name" value="Aldolase_TIM"/>
</dbReference>
<comment type="catalytic activity">
    <reaction evidence="7 8">
        <text>[ThiS sulfur-carrier protein]-C-terminal-Gly-aminoethanethioate + 2-iminoacetate + 1-deoxy-D-xylulose 5-phosphate = [ThiS sulfur-carrier protein]-C-terminal Gly-Gly + 2-[(2R,5Z)-2-carboxy-4-methylthiazol-5(2H)-ylidene]ethyl phosphate + 2 H2O + H(+)</text>
        <dbReference type="Rhea" id="RHEA:26297"/>
        <dbReference type="Rhea" id="RHEA-COMP:12909"/>
        <dbReference type="Rhea" id="RHEA-COMP:19908"/>
        <dbReference type="ChEBI" id="CHEBI:15377"/>
        <dbReference type="ChEBI" id="CHEBI:15378"/>
        <dbReference type="ChEBI" id="CHEBI:57792"/>
        <dbReference type="ChEBI" id="CHEBI:62899"/>
        <dbReference type="ChEBI" id="CHEBI:77846"/>
        <dbReference type="ChEBI" id="CHEBI:90778"/>
        <dbReference type="ChEBI" id="CHEBI:232372"/>
        <dbReference type="EC" id="2.8.1.10"/>
    </reaction>
</comment>
<dbReference type="PANTHER" id="PTHR34266">
    <property type="entry name" value="THIAZOLE SYNTHASE"/>
    <property type="match status" value="1"/>
</dbReference>
<dbReference type="UniPathway" id="UPA00060"/>
<evidence type="ECO:0000256" key="8">
    <source>
        <dbReference type="HAMAP-Rule" id="MF_00443"/>
    </source>
</evidence>
<evidence type="ECO:0000256" key="7">
    <source>
        <dbReference type="ARBA" id="ARBA00049897"/>
    </source>
</evidence>
<dbReference type="EC" id="2.8.1.10" evidence="3 8"/>
<protein>
    <recommendedName>
        <fullName evidence="3 8">Thiazole synthase</fullName>
        <ecNumber evidence="3 8">2.8.1.10</ecNumber>
    </recommendedName>
</protein>
<dbReference type="InterPro" id="IPR010035">
    <property type="entry name" value="Thi_S"/>
</dbReference>
<name>A0A1H6GSD4_MAGFU</name>
<evidence type="ECO:0000256" key="2">
    <source>
        <dbReference type="ARBA" id="ARBA00004948"/>
    </source>
</evidence>
<evidence type="ECO:0000256" key="6">
    <source>
        <dbReference type="ARBA" id="ARBA00023270"/>
    </source>
</evidence>
<dbReference type="Gene3D" id="3.20.20.70">
    <property type="entry name" value="Aldolase class I"/>
    <property type="match status" value="1"/>
</dbReference>
<feature type="active site" description="Schiff-base intermediate with DXP" evidence="8">
    <location>
        <position position="171"/>
    </location>
</feature>
<comment type="similarity">
    <text evidence="8">Belongs to the ThiG family.</text>
</comment>
<dbReference type="OrthoDB" id="9805935at2"/>
<evidence type="ECO:0000256" key="3">
    <source>
        <dbReference type="ARBA" id="ARBA00011960"/>
    </source>
</evidence>
<accession>A0A1H6GSD4</accession>
<comment type="pathway">
    <text evidence="2 8">Cofactor biosynthesis; thiamine diphosphate biosynthesis.</text>
</comment>
<dbReference type="AlphaFoldDB" id="A0A1H6GSD4"/>
<evidence type="ECO:0000313" key="11">
    <source>
        <dbReference type="Proteomes" id="UP000182983"/>
    </source>
</evidence>
<keyword evidence="5 8" id="KW-0784">Thiamine biosynthesis</keyword>
<dbReference type="CDD" id="cd04728">
    <property type="entry name" value="ThiG"/>
    <property type="match status" value="1"/>
</dbReference>
<dbReference type="SUPFAM" id="SSF110399">
    <property type="entry name" value="ThiG-like"/>
    <property type="match status" value="1"/>
</dbReference>
<dbReference type="GO" id="GO:0009229">
    <property type="term" value="P:thiamine diphosphate biosynthetic process"/>
    <property type="evidence" value="ECO:0007669"/>
    <property type="project" value="UniProtKB-UniRule"/>
</dbReference>
<dbReference type="InterPro" id="IPR016155">
    <property type="entry name" value="Mopterin_synth/thiamin_S_b"/>
</dbReference>
<dbReference type="InterPro" id="IPR008867">
    <property type="entry name" value="ThiG"/>
</dbReference>
<sequence>MKLTINGEPRELAGPASVADILSQLGIDPRKVAVERNLDIVPKSAYADTALGEGDRVEIVAFIGGGSDGVADSDDSFLVAGRRFTSRLLVGTGKYKDFEETARAIEASGAEIVTVAVRRVNLTDPTKPMLVDYVSPQKYTFLPNTAGCYTADEAVRTLRLAREAGGWNLVKLEVLGDQTTLYPNMPETLKAAEALVKDGFEVMVYCSDDPIQARMLADLGCVAIMPLGSLIGSGLGILNPITLKIIKDSVSVPVLVDAGVGAASDAAVAMELGCDGVLLNTAIAHAQDPIRMARAMKLAVEAGRLSFLAGRMPKKTYAAPSSPTTGLIG</sequence>
<evidence type="ECO:0000256" key="5">
    <source>
        <dbReference type="ARBA" id="ARBA00022977"/>
    </source>
</evidence>
<keyword evidence="6 8" id="KW-0704">Schiff base</keyword>
<dbReference type="Proteomes" id="UP000182983">
    <property type="component" value="Unassembled WGS sequence"/>
</dbReference>
<keyword evidence="4 8" id="KW-0808">Transferase</keyword>
<feature type="binding site" evidence="8">
    <location>
        <position position="232"/>
    </location>
    <ligand>
        <name>1-deoxy-D-xylulose 5-phosphate</name>
        <dbReference type="ChEBI" id="CHEBI:57792"/>
    </ligand>
</feature>
<dbReference type="Pfam" id="PF02597">
    <property type="entry name" value="ThiS"/>
    <property type="match status" value="1"/>
</dbReference>
<dbReference type="GO" id="GO:1990107">
    <property type="term" value="F:thiazole synthase activity"/>
    <property type="evidence" value="ECO:0007669"/>
    <property type="project" value="UniProtKB-EC"/>
</dbReference>
<dbReference type="PANTHER" id="PTHR34266:SF2">
    <property type="entry name" value="THIAZOLE SYNTHASE"/>
    <property type="match status" value="1"/>
</dbReference>
<evidence type="ECO:0000256" key="4">
    <source>
        <dbReference type="ARBA" id="ARBA00022679"/>
    </source>
</evidence>
<feature type="domain" description="Thiazole synthase ThiG" evidence="9">
    <location>
        <begin position="79"/>
        <end position="323"/>
    </location>
</feature>
<reference evidence="11" key="1">
    <citation type="submission" date="2016-10" db="EMBL/GenBank/DDBJ databases">
        <authorList>
            <person name="Varghese N."/>
            <person name="Submissions S."/>
        </authorList>
    </citation>
    <scope>NUCLEOTIDE SEQUENCE [LARGE SCALE GENOMIC DNA]</scope>
    <source>
        <strain evidence="11">DSM 13234</strain>
    </source>
</reference>
<comment type="subunit">
    <text evidence="8">Homotetramer. Forms heterodimers with either ThiH or ThiS.</text>
</comment>
<comment type="function">
    <text evidence="1 8">Catalyzes the rearrangement of 1-deoxy-D-xylulose 5-phosphate (DXP) to produce the thiazole phosphate moiety of thiamine. Sulfur is provided by the thiocarboxylate moiety of the carrier protein ThiS. In vitro, sulfur can be provided by H(2)S.</text>
</comment>
<dbReference type="InterPro" id="IPR003749">
    <property type="entry name" value="ThiS/MoaD-like"/>
</dbReference>
<organism evidence="10 11">
    <name type="scientific">Magnetospirillum fulvum</name>
    <name type="common">Rhodospirillum fulvum</name>
    <dbReference type="NCBI Taxonomy" id="1082"/>
    <lineage>
        <taxon>Bacteria</taxon>
        <taxon>Pseudomonadati</taxon>
        <taxon>Pseudomonadota</taxon>
        <taxon>Alphaproteobacteria</taxon>
        <taxon>Rhodospirillales</taxon>
        <taxon>Rhodospirillaceae</taxon>
        <taxon>Magnetospirillum</taxon>
    </lineage>
</organism>
<dbReference type="CDD" id="cd00565">
    <property type="entry name" value="Ubl_ThiS"/>
    <property type="match status" value="1"/>
</dbReference>
<dbReference type="Pfam" id="PF05690">
    <property type="entry name" value="ThiG"/>
    <property type="match status" value="1"/>
</dbReference>
<proteinExistence type="inferred from homology"/>
<evidence type="ECO:0000256" key="1">
    <source>
        <dbReference type="ARBA" id="ARBA00002834"/>
    </source>
</evidence>
<gene>
    <name evidence="8" type="primary">thiG</name>
    <name evidence="10" type="ORF">SAMN04244559_00420</name>
</gene>
<feature type="binding site" evidence="8">
    <location>
        <begin position="280"/>
        <end position="281"/>
    </location>
    <ligand>
        <name>1-deoxy-D-xylulose 5-phosphate</name>
        <dbReference type="ChEBI" id="CHEBI:57792"/>
    </ligand>
</feature>
<dbReference type="NCBIfam" id="TIGR01683">
    <property type="entry name" value="thiS"/>
    <property type="match status" value="1"/>
</dbReference>
<dbReference type="InterPro" id="IPR012675">
    <property type="entry name" value="Beta-grasp_dom_sf"/>
</dbReference>
<keyword evidence="11" id="KW-1185">Reference proteome</keyword>
<comment type="subcellular location">
    <subcellularLocation>
        <location evidence="8">Cytoplasm</location>
    </subcellularLocation>
</comment>
<keyword evidence="8" id="KW-0963">Cytoplasm</keyword>
<evidence type="ECO:0000313" key="10">
    <source>
        <dbReference type="EMBL" id="SEH26216.1"/>
    </source>
</evidence>